<evidence type="ECO:0000256" key="10">
    <source>
        <dbReference type="ARBA" id="ARBA00023136"/>
    </source>
</evidence>
<feature type="domain" description="Protein kinase" evidence="17">
    <location>
        <begin position="81"/>
        <end position="358"/>
    </location>
</feature>
<feature type="binding site" evidence="15">
    <location>
        <position position="110"/>
    </location>
    <ligand>
        <name>ATP</name>
        <dbReference type="ChEBI" id="CHEBI:30616"/>
    </ligand>
</feature>
<dbReference type="Gene3D" id="3.30.200.20">
    <property type="entry name" value="Phosphorylase Kinase, domain 1"/>
    <property type="match status" value="1"/>
</dbReference>
<keyword evidence="5 16" id="KW-0723">Serine/threonine-protein kinase</keyword>
<evidence type="ECO:0000313" key="18">
    <source>
        <dbReference type="EMBL" id="OIW13979.1"/>
    </source>
</evidence>
<dbReference type="Gramene" id="OIW13979">
    <property type="protein sequence ID" value="OIW13979"/>
    <property type="gene ID" value="TanjilG_09330"/>
</dbReference>
<evidence type="ECO:0000256" key="13">
    <source>
        <dbReference type="ARBA" id="ARBA00047899"/>
    </source>
</evidence>
<dbReference type="OrthoDB" id="4062651at2759"/>
<evidence type="ECO:0000256" key="16">
    <source>
        <dbReference type="RuleBase" id="RU000304"/>
    </source>
</evidence>
<evidence type="ECO:0000256" key="14">
    <source>
        <dbReference type="ARBA" id="ARBA00048679"/>
    </source>
</evidence>
<protein>
    <recommendedName>
        <fullName evidence="3">non-specific serine/threonine protein kinase</fullName>
        <ecNumber evidence="3">2.7.11.1</ecNumber>
    </recommendedName>
</protein>
<evidence type="ECO:0000256" key="2">
    <source>
        <dbReference type="ARBA" id="ARBA00008684"/>
    </source>
</evidence>
<evidence type="ECO:0000256" key="6">
    <source>
        <dbReference type="ARBA" id="ARBA00022679"/>
    </source>
</evidence>
<accession>A0A4P1RMF0</accession>
<keyword evidence="9 15" id="KW-0067">ATP-binding</keyword>
<dbReference type="FunFam" id="1.10.510.10:FF:000032">
    <property type="entry name" value="Serine/threonine-protein kinase PBS1"/>
    <property type="match status" value="1"/>
</dbReference>
<dbReference type="InterPro" id="IPR008271">
    <property type="entry name" value="Ser/Thr_kinase_AS"/>
</dbReference>
<dbReference type="EMBL" id="CM007364">
    <property type="protein sequence ID" value="OIW13979.1"/>
    <property type="molecule type" value="Genomic_DNA"/>
</dbReference>
<reference evidence="18 19" key="1">
    <citation type="journal article" date="2017" name="Plant Biotechnol. J.">
        <title>A comprehensive draft genome sequence for lupin (Lupinus angustifolius), an emerging health food: insights into plant-microbe interactions and legume evolution.</title>
        <authorList>
            <person name="Hane J.K."/>
            <person name="Ming Y."/>
            <person name="Kamphuis L.G."/>
            <person name="Nelson M.N."/>
            <person name="Garg G."/>
            <person name="Atkins C.A."/>
            <person name="Bayer P.E."/>
            <person name="Bravo A."/>
            <person name="Bringans S."/>
            <person name="Cannon S."/>
            <person name="Edwards D."/>
            <person name="Foley R."/>
            <person name="Gao L.L."/>
            <person name="Harrison M.J."/>
            <person name="Huang W."/>
            <person name="Hurgobin B."/>
            <person name="Li S."/>
            <person name="Liu C.W."/>
            <person name="McGrath A."/>
            <person name="Morahan G."/>
            <person name="Murray J."/>
            <person name="Weller J."/>
            <person name="Jian J."/>
            <person name="Singh K.B."/>
        </authorList>
    </citation>
    <scope>NUCLEOTIDE SEQUENCE [LARGE SCALE GENOMIC DNA]</scope>
    <source>
        <strain evidence="19">cv. Tanjil</strain>
        <tissue evidence="18">Whole plant</tissue>
    </source>
</reference>
<dbReference type="PROSITE" id="PS50011">
    <property type="entry name" value="PROTEIN_KINASE_DOM"/>
    <property type="match status" value="1"/>
</dbReference>
<dbReference type="Pfam" id="PF00069">
    <property type="entry name" value="Pkinase"/>
    <property type="match status" value="1"/>
</dbReference>
<keyword evidence="10" id="KW-0472">Membrane</keyword>
<dbReference type="InterPro" id="IPR000719">
    <property type="entry name" value="Prot_kinase_dom"/>
</dbReference>
<evidence type="ECO:0000256" key="7">
    <source>
        <dbReference type="ARBA" id="ARBA00022741"/>
    </source>
</evidence>
<comment type="catalytic activity">
    <reaction evidence="14">
        <text>L-seryl-[protein] + ATP = O-phospho-L-seryl-[protein] + ADP + H(+)</text>
        <dbReference type="Rhea" id="RHEA:17989"/>
        <dbReference type="Rhea" id="RHEA-COMP:9863"/>
        <dbReference type="Rhea" id="RHEA-COMP:11604"/>
        <dbReference type="ChEBI" id="CHEBI:15378"/>
        <dbReference type="ChEBI" id="CHEBI:29999"/>
        <dbReference type="ChEBI" id="CHEBI:30616"/>
        <dbReference type="ChEBI" id="CHEBI:83421"/>
        <dbReference type="ChEBI" id="CHEBI:456216"/>
        <dbReference type="EC" id="2.7.11.1"/>
    </reaction>
</comment>
<dbReference type="InterPro" id="IPR017441">
    <property type="entry name" value="Protein_kinase_ATP_BS"/>
</dbReference>
<comment type="catalytic activity">
    <reaction evidence="13">
        <text>L-threonyl-[protein] + ATP = O-phospho-L-threonyl-[protein] + ADP + H(+)</text>
        <dbReference type="Rhea" id="RHEA:46608"/>
        <dbReference type="Rhea" id="RHEA-COMP:11060"/>
        <dbReference type="Rhea" id="RHEA-COMP:11605"/>
        <dbReference type="ChEBI" id="CHEBI:15378"/>
        <dbReference type="ChEBI" id="CHEBI:30013"/>
        <dbReference type="ChEBI" id="CHEBI:30616"/>
        <dbReference type="ChEBI" id="CHEBI:61977"/>
        <dbReference type="ChEBI" id="CHEBI:456216"/>
        <dbReference type="EC" id="2.7.11.1"/>
    </reaction>
</comment>
<dbReference type="GO" id="GO:0004674">
    <property type="term" value="F:protein serine/threonine kinase activity"/>
    <property type="evidence" value="ECO:0007669"/>
    <property type="project" value="UniProtKB-KW"/>
</dbReference>
<dbReference type="AlphaFoldDB" id="A0A4P1RMF0"/>
<dbReference type="PANTHER" id="PTHR47985">
    <property type="entry name" value="OS07G0668900 PROTEIN"/>
    <property type="match status" value="1"/>
</dbReference>
<keyword evidence="6" id="KW-0808">Transferase</keyword>
<keyword evidence="11" id="KW-0564">Palmitate</keyword>
<evidence type="ECO:0000256" key="1">
    <source>
        <dbReference type="ARBA" id="ARBA00004193"/>
    </source>
</evidence>
<dbReference type="InterPro" id="IPR011009">
    <property type="entry name" value="Kinase-like_dom_sf"/>
</dbReference>
<dbReference type="FunFam" id="3.30.200.20:FF:000244">
    <property type="entry name" value="Serine/threonine-protein kinase CDL1-like"/>
    <property type="match status" value="1"/>
</dbReference>
<sequence length="391" mass="43227">MSCLPCCKSAVESPSYTKVKGKTRKVSAGRQTFKSIAAAMSIKTGSSRNRHINAEILKYGAAQNDVRVFTYEELAAATDNFSADCRIGEGGFGNVYKGYLKSIDQTVAVKQLNREGTQGTREFFAEVLMLSLVKHPNLVRLLGYCAEEDNRTLVYEYMSNGSLEDHLLDTGKDKEALDWQTRMKIAEGAARGLEYLHTGADSSVIYRDFKASNILLDDDFNPKLSDFGLAKLGPVEGTRQTRVLGTLGYCAPEYASAGQLSTKIDIYSFGVVFLEIITGRRVIDTARSTEEKNLIDWATPMFKDRMKFTLMADPLLKGNFPVKGLFQALAVAAMCLQEEPDTRPHMDDVVTALTHLTAQKHGEKDIAAESMKSAGHVESFRAKTSFEEQKC</sequence>
<evidence type="ECO:0000256" key="3">
    <source>
        <dbReference type="ARBA" id="ARBA00012513"/>
    </source>
</evidence>
<dbReference type="KEGG" id="lang:109344802"/>
<dbReference type="PROSITE" id="PS00108">
    <property type="entry name" value="PROTEIN_KINASE_ST"/>
    <property type="match status" value="1"/>
</dbReference>
<keyword evidence="7 15" id="KW-0547">Nucleotide-binding</keyword>
<comment type="similarity">
    <text evidence="2">Belongs to the protein kinase superfamily. Ser/Thr protein kinase family.</text>
</comment>
<dbReference type="STRING" id="3871.A0A4P1RMF0"/>
<evidence type="ECO:0000256" key="15">
    <source>
        <dbReference type="PROSITE-ProRule" id="PRU10141"/>
    </source>
</evidence>
<evidence type="ECO:0000313" key="19">
    <source>
        <dbReference type="Proteomes" id="UP000188354"/>
    </source>
</evidence>
<evidence type="ECO:0000256" key="9">
    <source>
        <dbReference type="ARBA" id="ARBA00022840"/>
    </source>
</evidence>
<dbReference type="GO" id="GO:0005524">
    <property type="term" value="F:ATP binding"/>
    <property type="evidence" value="ECO:0007669"/>
    <property type="project" value="UniProtKB-UniRule"/>
</dbReference>
<name>A0A4P1RMF0_LUPAN</name>
<dbReference type="EC" id="2.7.11.1" evidence="3"/>
<dbReference type="CDD" id="cd14066">
    <property type="entry name" value="STKc_IRAK"/>
    <property type="match status" value="1"/>
</dbReference>
<keyword evidence="4" id="KW-1003">Cell membrane</keyword>
<comment type="subcellular location">
    <subcellularLocation>
        <location evidence="1">Cell membrane</location>
        <topology evidence="1">Lipid-anchor</topology>
    </subcellularLocation>
</comment>
<evidence type="ECO:0000256" key="11">
    <source>
        <dbReference type="ARBA" id="ARBA00023139"/>
    </source>
</evidence>
<evidence type="ECO:0000256" key="5">
    <source>
        <dbReference type="ARBA" id="ARBA00022527"/>
    </source>
</evidence>
<evidence type="ECO:0000259" key="17">
    <source>
        <dbReference type="PROSITE" id="PS50011"/>
    </source>
</evidence>
<dbReference type="Proteomes" id="UP000188354">
    <property type="component" value="Chromosome LG04"/>
</dbReference>
<keyword evidence="19" id="KW-1185">Reference proteome</keyword>
<evidence type="ECO:0000256" key="12">
    <source>
        <dbReference type="ARBA" id="ARBA00023288"/>
    </source>
</evidence>
<dbReference type="GO" id="GO:0005886">
    <property type="term" value="C:plasma membrane"/>
    <property type="evidence" value="ECO:0007669"/>
    <property type="project" value="UniProtKB-SubCell"/>
</dbReference>
<dbReference type="PROSITE" id="PS00107">
    <property type="entry name" value="PROTEIN_KINASE_ATP"/>
    <property type="match status" value="1"/>
</dbReference>
<keyword evidence="12" id="KW-0449">Lipoprotein</keyword>
<organism evidence="18 19">
    <name type="scientific">Lupinus angustifolius</name>
    <name type="common">Narrow-leaved blue lupine</name>
    <dbReference type="NCBI Taxonomy" id="3871"/>
    <lineage>
        <taxon>Eukaryota</taxon>
        <taxon>Viridiplantae</taxon>
        <taxon>Streptophyta</taxon>
        <taxon>Embryophyta</taxon>
        <taxon>Tracheophyta</taxon>
        <taxon>Spermatophyta</taxon>
        <taxon>Magnoliopsida</taxon>
        <taxon>eudicotyledons</taxon>
        <taxon>Gunneridae</taxon>
        <taxon>Pentapetalae</taxon>
        <taxon>rosids</taxon>
        <taxon>fabids</taxon>
        <taxon>Fabales</taxon>
        <taxon>Fabaceae</taxon>
        <taxon>Papilionoideae</taxon>
        <taxon>50 kb inversion clade</taxon>
        <taxon>genistoids sensu lato</taxon>
        <taxon>core genistoids</taxon>
        <taxon>Genisteae</taxon>
        <taxon>Lupinus</taxon>
    </lineage>
</organism>
<proteinExistence type="inferred from homology"/>
<gene>
    <name evidence="18" type="ORF">TanjilG_09330</name>
</gene>
<evidence type="ECO:0000256" key="4">
    <source>
        <dbReference type="ARBA" id="ARBA00022475"/>
    </source>
</evidence>
<evidence type="ECO:0000256" key="8">
    <source>
        <dbReference type="ARBA" id="ARBA00022777"/>
    </source>
</evidence>
<dbReference type="PANTHER" id="PTHR47985:SF90">
    <property type="entry name" value="RECEPTOR SERINE_THREONINE KINASE"/>
    <property type="match status" value="1"/>
</dbReference>
<keyword evidence="8" id="KW-0418">Kinase</keyword>
<dbReference type="Gene3D" id="1.10.510.10">
    <property type="entry name" value="Transferase(Phosphotransferase) domain 1"/>
    <property type="match status" value="1"/>
</dbReference>
<dbReference type="SUPFAM" id="SSF56112">
    <property type="entry name" value="Protein kinase-like (PK-like)"/>
    <property type="match status" value="1"/>
</dbReference>